<dbReference type="EMBL" id="JBBKZS010000001">
    <property type="protein sequence ID" value="MEJ8853004.1"/>
    <property type="molecule type" value="Genomic_DNA"/>
</dbReference>
<evidence type="ECO:0000313" key="3">
    <source>
        <dbReference type="Proteomes" id="UP001367030"/>
    </source>
</evidence>
<dbReference type="RefSeq" id="WP_340333118.1">
    <property type="nucleotide sequence ID" value="NZ_JBBKZS010000001.1"/>
</dbReference>
<dbReference type="Proteomes" id="UP001367030">
    <property type="component" value="Unassembled WGS sequence"/>
</dbReference>
<evidence type="ECO:0000313" key="2">
    <source>
        <dbReference type="EMBL" id="MEJ8853004.1"/>
    </source>
</evidence>
<dbReference type="Pfam" id="PF20248">
    <property type="entry name" value="DUF6603"/>
    <property type="match status" value="1"/>
</dbReference>
<gene>
    <name evidence="2" type="ORF">WKW79_00400</name>
</gene>
<keyword evidence="3" id="KW-1185">Reference proteome</keyword>
<evidence type="ECO:0000259" key="1">
    <source>
        <dbReference type="Pfam" id="PF20248"/>
    </source>
</evidence>
<dbReference type="InterPro" id="IPR046538">
    <property type="entry name" value="DUF6603"/>
</dbReference>
<name>A0ABU8X059_9BURK</name>
<feature type="domain" description="DUF6603" evidence="1">
    <location>
        <begin position="2116"/>
        <end position="2582"/>
    </location>
</feature>
<protein>
    <submittedName>
        <fullName evidence="2">DUF6603 domain-containing protein</fullName>
    </submittedName>
</protein>
<proteinExistence type="predicted"/>
<accession>A0ABU8X059</accession>
<organism evidence="2 3">
    <name type="scientific">Variovorax robiniae</name>
    <dbReference type="NCBI Taxonomy" id="1836199"/>
    <lineage>
        <taxon>Bacteria</taxon>
        <taxon>Pseudomonadati</taxon>
        <taxon>Pseudomonadota</taxon>
        <taxon>Betaproteobacteria</taxon>
        <taxon>Burkholderiales</taxon>
        <taxon>Comamonadaceae</taxon>
        <taxon>Variovorax</taxon>
    </lineage>
</organism>
<sequence length="3289" mass="337165">MTMGAGDLGVLGNLAKALGIFDKDGDPNPDWFGDPGDSLKTMLADPDQRNALIAFVDDAMGGADRTTDPSGVVWLPIVHIDDPDLTVSITVAEKPDGIHIGIALLVRTTGPTSTSSLSVPLFRTKKNGGPSVSNPLLLGSAGGRIRLSTAITIDGNAPVPGEARIGAIGIDVDLPTAPSGDPVDPVFGLSLTGFQLPGATSPRDIRVAADGLDELDDALLDLVLSLVKSAADSAAPNSVIAAVGGLLGLKSGDAIPDFPITTLPTQGVQAIANWLHGLITSTDSRNAWLGYLARLFGVAPPAPGAPVSFNLGGGAKLEINLRVDTGPTGNPRLTPTLGLTLGNATARVEARADLFDVDLVTGAARALPQFGVWAAAGTAASRVLDVAGPPIARADTLRIGFALDAQRRLTFVLAADNVVLGAHTYPTLDLTSPDAVMDAVGNTVSDVAAQLLGNLGGVLPTVRLLIGLDAPPGITPITLPALMTNPVDAITGYWHALFGAAGTAVTTVLSELRNALADAGSAASAILGTGNPVDPWRVPLLGVLGLEFSSDGTELTIGLAVGTSIDTLGQRCTVIDTRIAATLAVINLETKSASLLPGVEGVLSARERGVNPPRVTLQLGSGTSLTASGVGLRLGWTPAGGLSAGVSAPNLQLVTGDLSVPIAMPEIAADGTVTLPAAAWDGVEALVSYLGELVGGFVGNFTSVLGWSNDVLPTGHARLRLSDLVNDPEMALRDWLPRLAMSELGPEALTLLADLFGGSGANRGFIEGTGHPDDPYRLALAPELPNLAVWFPPAGLDARQVAVPDALRRWRPGDTGLSASALAAGLAAEATVGVDVRDLIADRDVAGGLAAMAQRWSGGDGRIAPPPSAPAGVTVSRVGFAAGQLHAQLNLQQLIGRTPTTTVRVSIGAAAWPDAPANRRVDLSTPHLDASMFAAPTAATGEWFVSLGSRADCLVTGSATDGTPEQAARLARLLDALANVSSDIALIAVAGAGHAARLATQGTGAGASAVTDLVTLGTPLSPIALTALSTQPTADALRLLHRLLPTAPAAGQGAEDADLSLGRALVGSMMELVALADPSADLRPPAIAPAAPRAGLAVKAVFGAVTDSQVARALTAIVAAGLSERARQRATTDLPDATGVRAGLRLVLPPTNSGSLRIQGNALLTLFSFDESAGIDRGRHLRVQLRVGDRTGWLSATPDLELRSVSADISLPLDGTSSGTATVTLHDARVFGQSWERLVLGTGPGTVPLMPEARVLLAAALQRISADIGIASLALDELLTALGIADPAGGLAGDALDQLLHDAGGLLRQRMAAAGSDVSEALSVLLGPLGASVNLATRSVHVVGGGNASGRFGWHADITASPTGIDGELRIGADGALPGGNLNLVLGLKPLTASFQWHQAGGSTDAVALWPIPDPAAIGRAIARSAPSIGGHAALELMRRADDTVRPLIDAALDALGLLAGTIGDAQRAIRPIAGLLADPAGYLRSSISLGANPAKIQSLFDALRPLLGAPGAAGTPLALGSGVSFSVTAAGPGARLALDVDATAWTAPNGVAGRLAAGAGASLTLGPSGAPSLGLELHVGISGAATPGRQAVYARIGASGIELFVRPAVGNDISLVPFAGLGSLAAAAEAALPFLLDKLAEINGTVGDLVGTVGDAFGLRSGAPRKFDATALHDWAINPVGELVQSLPTIVSTGLTTLAPLLDDFLPATVNATANANTLTVSVGAFGLAWSPATGVVSLTGNNVPVPGIEHVSFTLSLADTGIEELSITAGPASINAGGVELRPFVTVAVGKALELAHTRRVAIGMTVDATHRFAVRWLLDTHQFAIVATDGPMIGGVDTLDPGAVALRVVEVVADLVAGVAMAQPAVAQLLDTQVTPSTTVRKLMRGVVLQDVANPTQLITGMFDPDSLLPRVHKLFGNIADAQFAITMGDFKLSFTRDEDLTIGLQLGLKDRFELISGDVMLWLENDATWITNNGNPNGNKGGLFVGFLPSTLPLRFTPTLAVNGVGLRIGKSSGPLLDFGITLESIALHAYAKITSSGPPSGGVQLQFSNLAVSAGGAKGDNGIAQGVMKDTGPTPPKPAFSPAIAIQKHGNGDVQVSLRAGDGDGPWWIAIQKGFGPLYLEQIGFGATMPNGKLERVSLLMDGSVSMFGLSCTVDDLQITYVTANGDFFNPNNWAIDLAGLAVSANMAGVSIAGGLLKQQTPAGIEYLGMLLGRFGVYGITIYGGYGEGKVPGTDEKFTAFFAVGAVNGPIGGPPAFFLTGIGGGFGINRKLIVPTDLSRFGDYPLIQALDIAAQPQDPMTQLRKLGEYFPMQKGTFWFAAGISFNSFALVDGIAVLAVEIGDGLDINLLGLARMALPRPQAALVSIELALLVHFSSSEGVLWVQGQLTDNSWLLYPDIKLTGGFAYVMWWKGEHKGEFVITLGGYHPDFHRDGYPVVPRLGLRWTIGDYIVIKAESYFALTSEALMAGGAFEASATFGPAWAEVKFGANGIVYFDPFHYDVDAYARIAAGITIDTWIFGEITISISLGARIEVTGPDFHGKATFEVGPVELTVEFGGSDRAQKQPLPAPDFIAKYLETGDSGGAKAHALITAFGALPAKGEDSTPDGSEARPFVVVVEFGMTFTSTVPAGKVQRTQGSLTTHAPSRTLGVAAMFESNINANTIVLTWTRNGATQPFPFVATARPFGAFPVGIWGPAQDANNRKVPKAEMVEALNELDLVCVATKSPGGPEIPYYQVEIGKRKPLPFSRRAVDVSTLKSQAQAVAGLITAPVTVAAAFQDAKKFLTASPTAAASLRGERQSPPLLGTLTEGLMIDPSTVVPGVGTGPVQKVYDHFIDAPIAVGFMSGATVDLRVASPTRTTVKGSAKAWRVAPPTMAKVEASRSKSIAARLVLAEPQAVRTDQTGNTVIGAVSVPLTAVAHAAPVVVARSGAASGMLGSFTAALAAGKRIATPSGVARAAAPAAVGAVADAVLMPGQTVVLKMPNAHADADIDAPRPQITISGAPVRMVLLGHGGTLMADQLAGPDVTGKPGSIGIPAGTERIVAIGQSDQAGAAIDAGLAGWHAGLRMPYCGWSSAVAPGCVVRANGETIKLHRERLDAGWINGAELARGVSTVATTFSEALRTVVIVLDDPAAFGDTIDARQLLMGLDGAARVQDALGNDVPPVLLSMENRSVLAYDIVPDGRKPVMVTIATQAGWSLVGVMGSAKLDATGAVSTISARGLDAAIRPFAAAPANPQASRLAWNGPVRNDSQRHAARAMAQGRRLVTATGPDKPIRRKKGGHR</sequence>
<reference evidence="2 3" key="1">
    <citation type="submission" date="2024-03" db="EMBL/GenBank/DDBJ databases">
        <title>Novel species of the genus Variovorax.</title>
        <authorList>
            <person name="Liu Q."/>
            <person name="Xin Y.-H."/>
        </authorList>
    </citation>
    <scope>NUCLEOTIDE SEQUENCE [LARGE SCALE GENOMIC DNA]</scope>
    <source>
        <strain evidence="2 3">KACC 18901</strain>
    </source>
</reference>
<comment type="caution">
    <text evidence="2">The sequence shown here is derived from an EMBL/GenBank/DDBJ whole genome shotgun (WGS) entry which is preliminary data.</text>
</comment>